<evidence type="ECO:0000256" key="4">
    <source>
        <dbReference type="ARBA" id="ARBA00011881"/>
    </source>
</evidence>
<evidence type="ECO:0000256" key="8">
    <source>
        <dbReference type="ARBA" id="ARBA00022801"/>
    </source>
</evidence>
<accession>A0A6I1END3</accession>
<dbReference type="PIRSF" id="PIRSF006118">
    <property type="entry name" value="KDO8-P_Ptase"/>
    <property type="match status" value="1"/>
</dbReference>
<dbReference type="InterPro" id="IPR006549">
    <property type="entry name" value="HAD-SF_hydro_IIIA"/>
</dbReference>
<evidence type="ECO:0000256" key="12">
    <source>
        <dbReference type="PIRSR" id="PIRSR006118-2"/>
    </source>
</evidence>
<comment type="cofactor">
    <cofactor evidence="2 12">
        <name>Mg(2+)</name>
        <dbReference type="ChEBI" id="CHEBI:18420"/>
    </cofactor>
</comment>
<evidence type="ECO:0000256" key="11">
    <source>
        <dbReference type="ARBA" id="ARBA00031051"/>
    </source>
</evidence>
<comment type="caution">
    <text evidence="13">The sequence shown here is derived from an EMBL/GenBank/DDBJ whole genome shotgun (WGS) entry which is preliminary data.</text>
</comment>
<dbReference type="InterPro" id="IPR050793">
    <property type="entry name" value="CMP-NeuNAc_synthase"/>
</dbReference>
<keyword evidence="10" id="KW-0448">Lipopolysaccharide biosynthesis</keyword>
<feature type="binding site" evidence="12">
    <location>
        <position position="19"/>
    </location>
    <ligand>
        <name>substrate</name>
    </ligand>
</feature>
<evidence type="ECO:0000256" key="2">
    <source>
        <dbReference type="ARBA" id="ARBA00001946"/>
    </source>
</evidence>
<dbReference type="Gene3D" id="3.40.50.1000">
    <property type="entry name" value="HAD superfamily/HAD-like"/>
    <property type="match status" value="1"/>
</dbReference>
<evidence type="ECO:0000256" key="6">
    <source>
        <dbReference type="ARBA" id="ARBA00020092"/>
    </source>
</evidence>
<gene>
    <name evidence="13" type="ORF">GBM95_03255</name>
</gene>
<comment type="similarity">
    <text evidence="3">Belongs to the KdsC family.</text>
</comment>
<name>A0A6I1END3_9BURK</name>
<dbReference type="AlphaFoldDB" id="A0A6I1END3"/>
<dbReference type="GO" id="GO:0009103">
    <property type="term" value="P:lipopolysaccharide biosynthetic process"/>
    <property type="evidence" value="ECO:0007669"/>
    <property type="project" value="UniProtKB-KW"/>
</dbReference>
<dbReference type="NCBIfam" id="TIGR01662">
    <property type="entry name" value="HAD-SF-IIIA"/>
    <property type="match status" value="1"/>
</dbReference>
<dbReference type="SFLD" id="SFLDS00003">
    <property type="entry name" value="Haloacid_Dehalogenase"/>
    <property type="match status" value="1"/>
</dbReference>
<keyword evidence="7 12" id="KW-0479">Metal-binding</keyword>
<evidence type="ECO:0000313" key="14">
    <source>
        <dbReference type="Proteomes" id="UP000430564"/>
    </source>
</evidence>
<dbReference type="InterPro" id="IPR010023">
    <property type="entry name" value="KdsC_fam"/>
</dbReference>
<evidence type="ECO:0000256" key="7">
    <source>
        <dbReference type="ARBA" id="ARBA00022723"/>
    </source>
</evidence>
<sequence>MTTTLDRLKEIRIVVLDVDGVLTDGSLVFTDKGELAKKFHVRDGLGIKLLQAAGIEVAILTGRTSGIVAYRADELGMTKVEQGKLKKLPTLRKMLESAGLKPENCAYMGDDLPDLPCLRTVGFAATPRDGSSELDPYIHWRAPHEGGRGAVRDLAEKILQAQGRWEELIEKQFLSQE</sequence>
<dbReference type="PANTHER" id="PTHR21485">
    <property type="entry name" value="HAD SUPERFAMILY MEMBERS CMAS AND KDSC"/>
    <property type="match status" value="1"/>
</dbReference>
<dbReference type="GO" id="GO:0019143">
    <property type="term" value="F:3-deoxy-manno-octulosonate-8-phosphatase activity"/>
    <property type="evidence" value="ECO:0007669"/>
    <property type="project" value="UniProtKB-EC"/>
</dbReference>
<keyword evidence="8 13" id="KW-0378">Hydrolase</keyword>
<dbReference type="NCBIfam" id="TIGR01670">
    <property type="entry name" value="KdsC-phosphatas"/>
    <property type="match status" value="1"/>
</dbReference>
<evidence type="ECO:0000256" key="5">
    <source>
        <dbReference type="ARBA" id="ARBA00013066"/>
    </source>
</evidence>
<evidence type="ECO:0000313" key="13">
    <source>
        <dbReference type="EMBL" id="KAB7662232.1"/>
    </source>
</evidence>
<proteinExistence type="inferred from homology"/>
<reference evidence="13 14" key="1">
    <citation type="submission" date="2019-10" db="EMBL/GenBank/DDBJ databases">
        <title>Genome diversity of Sutterella seckii.</title>
        <authorList>
            <person name="Chaplin A.V."/>
            <person name="Sokolova S.R."/>
            <person name="Mosin K.A."/>
            <person name="Ivanova E.L."/>
            <person name="Kochetkova T.O."/>
            <person name="Goltsov A.Y."/>
            <person name="Trofimov D.Y."/>
            <person name="Efimov B.A."/>
        </authorList>
    </citation>
    <scope>NUCLEOTIDE SEQUENCE [LARGE SCALE GENOMIC DNA]</scope>
    <source>
        <strain evidence="13 14">ASD393</strain>
    </source>
</reference>
<dbReference type="Pfam" id="PF00702">
    <property type="entry name" value="Hydrolase"/>
    <property type="match status" value="1"/>
</dbReference>
<evidence type="ECO:0000256" key="9">
    <source>
        <dbReference type="ARBA" id="ARBA00022842"/>
    </source>
</evidence>
<comment type="subunit">
    <text evidence="4">Homotetramer.</text>
</comment>
<dbReference type="RefSeq" id="WP_152157771.1">
    <property type="nucleotide sequence ID" value="NZ_WEHX01000010.1"/>
</dbReference>
<organism evidence="13 14">
    <name type="scientific">Sutterella seckii</name>
    <dbReference type="NCBI Taxonomy" id="1944635"/>
    <lineage>
        <taxon>Bacteria</taxon>
        <taxon>Pseudomonadati</taxon>
        <taxon>Pseudomonadota</taxon>
        <taxon>Betaproteobacteria</taxon>
        <taxon>Burkholderiales</taxon>
        <taxon>Sutterellaceae</taxon>
        <taxon>Sutterella</taxon>
    </lineage>
</organism>
<evidence type="ECO:0000256" key="3">
    <source>
        <dbReference type="ARBA" id="ARBA00005893"/>
    </source>
</evidence>
<evidence type="ECO:0000256" key="1">
    <source>
        <dbReference type="ARBA" id="ARBA00000898"/>
    </source>
</evidence>
<dbReference type="CDD" id="cd01630">
    <property type="entry name" value="HAD_KDO-like"/>
    <property type="match status" value="1"/>
</dbReference>
<feature type="binding site" evidence="12">
    <location>
        <position position="17"/>
    </location>
    <ligand>
        <name>Mg(2+)</name>
        <dbReference type="ChEBI" id="CHEBI:18420"/>
    </ligand>
</feature>
<dbReference type="GO" id="GO:0046872">
    <property type="term" value="F:metal ion binding"/>
    <property type="evidence" value="ECO:0007669"/>
    <property type="project" value="UniProtKB-KW"/>
</dbReference>
<comment type="catalytic activity">
    <reaction evidence="1">
        <text>3-deoxy-alpha-D-manno-2-octulosonate-8-phosphate + H2O = 3-deoxy-alpha-D-manno-oct-2-ulosonate + phosphate</text>
        <dbReference type="Rhea" id="RHEA:11500"/>
        <dbReference type="ChEBI" id="CHEBI:15377"/>
        <dbReference type="ChEBI" id="CHEBI:43474"/>
        <dbReference type="ChEBI" id="CHEBI:85985"/>
        <dbReference type="ChEBI" id="CHEBI:85986"/>
        <dbReference type="EC" id="3.1.3.45"/>
    </reaction>
</comment>
<dbReference type="SFLD" id="SFLDG01138">
    <property type="entry name" value="C1.6.2:_Deoxy-d-mannose-octulo"/>
    <property type="match status" value="1"/>
</dbReference>
<dbReference type="OrthoDB" id="9805604at2"/>
<dbReference type="Proteomes" id="UP000430564">
    <property type="component" value="Unassembled WGS sequence"/>
</dbReference>
<dbReference type="SFLD" id="SFLDG01136">
    <property type="entry name" value="C1.6:_Phosphoserine_Phosphatas"/>
    <property type="match status" value="1"/>
</dbReference>
<keyword evidence="9 12" id="KW-0460">Magnesium</keyword>
<dbReference type="FunFam" id="3.40.50.1000:FF:000029">
    <property type="entry name" value="3-deoxy-D-manno-octulosonate 8-phosphate phosphatase KdsC"/>
    <property type="match status" value="1"/>
</dbReference>
<dbReference type="InterPro" id="IPR023214">
    <property type="entry name" value="HAD_sf"/>
</dbReference>
<dbReference type="GO" id="GO:0008781">
    <property type="term" value="F:N-acylneuraminate cytidylyltransferase activity"/>
    <property type="evidence" value="ECO:0007669"/>
    <property type="project" value="TreeGrafter"/>
</dbReference>
<evidence type="ECO:0000256" key="10">
    <source>
        <dbReference type="ARBA" id="ARBA00022985"/>
    </source>
</evidence>
<protein>
    <recommendedName>
        <fullName evidence="6">3-deoxy-D-manno-octulosonate 8-phosphate phosphatase KdsC</fullName>
        <ecNumber evidence="5">3.1.3.45</ecNumber>
    </recommendedName>
    <alternativeName>
        <fullName evidence="11">KDO 8-P phosphatase</fullName>
    </alternativeName>
</protein>
<dbReference type="PANTHER" id="PTHR21485:SF6">
    <property type="entry name" value="N-ACYLNEURAMINATE CYTIDYLYLTRANSFERASE-RELATED"/>
    <property type="match status" value="1"/>
</dbReference>
<dbReference type="InterPro" id="IPR036412">
    <property type="entry name" value="HAD-like_sf"/>
</dbReference>
<dbReference type="EMBL" id="WEHX01000010">
    <property type="protein sequence ID" value="KAB7662232.1"/>
    <property type="molecule type" value="Genomic_DNA"/>
</dbReference>
<dbReference type="EC" id="3.1.3.45" evidence="5"/>
<feature type="binding site" evidence="12">
    <location>
        <position position="110"/>
    </location>
    <ligand>
        <name>Mg(2+)</name>
        <dbReference type="ChEBI" id="CHEBI:18420"/>
    </ligand>
</feature>
<dbReference type="SUPFAM" id="SSF56784">
    <property type="entry name" value="HAD-like"/>
    <property type="match status" value="1"/>
</dbReference>